<evidence type="ECO:0000256" key="2">
    <source>
        <dbReference type="ARBA" id="ARBA00004286"/>
    </source>
</evidence>
<evidence type="ECO:0000256" key="6">
    <source>
        <dbReference type="SAM" id="MobiDB-lite"/>
    </source>
</evidence>
<evidence type="ECO:0000313" key="9">
    <source>
        <dbReference type="Proteomes" id="UP001279734"/>
    </source>
</evidence>
<feature type="chain" id="PRO_5042042965" evidence="7">
    <location>
        <begin position="23"/>
        <end position="133"/>
    </location>
</feature>
<sequence>MYFNSHASTFIVFFFFWLPVMGAPKQKMDGGRSVVLYLPSNVDLKDKWRNLCMMANGLGSREKSILALKRLQWAPEQDDSPSGVRDVPQSDEEIADAKPLPASSGPVQIGAPNRKGKLKSSEVLTHKGWTFLY</sequence>
<evidence type="ECO:0000256" key="1">
    <source>
        <dbReference type="ARBA" id="ARBA00004123"/>
    </source>
</evidence>
<proteinExistence type="predicted"/>
<keyword evidence="7" id="KW-0732">Signal</keyword>
<keyword evidence="5" id="KW-0539">Nucleus</keyword>
<feature type="region of interest" description="Disordered" evidence="6">
    <location>
        <begin position="75"/>
        <end position="116"/>
    </location>
</feature>
<dbReference type="EMBL" id="BSYO01000004">
    <property type="protein sequence ID" value="GMH03088.1"/>
    <property type="molecule type" value="Genomic_DNA"/>
</dbReference>
<dbReference type="PANTHER" id="PTHR46267">
    <property type="entry name" value="SINGLE MYB HISTONE 4"/>
    <property type="match status" value="1"/>
</dbReference>
<dbReference type="PANTHER" id="PTHR46267:SF8">
    <property type="entry name" value="TELOMERE REPEAT-BINDING FACTOR 1"/>
    <property type="match status" value="1"/>
</dbReference>
<accession>A0AAD3XFR3</accession>
<evidence type="ECO:0000256" key="4">
    <source>
        <dbReference type="ARBA" id="ARBA00023125"/>
    </source>
</evidence>
<protein>
    <submittedName>
        <fullName evidence="8">Uncharacterized protein</fullName>
    </submittedName>
</protein>
<dbReference type="Proteomes" id="UP001279734">
    <property type="component" value="Unassembled WGS sequence"/>
</dbReference>
<dbReference type="GO" id="GO:0003691">
    <property type="term" value="F:double-stranded telomeric DNA binding"/>
    <property type="evidence" value="ECO:0007669"/>
    <property type="project" value="InterPro"/>
</dbReference>
<evidence type="ECO:0000256" key="5">
    <source>
        <dbReference type="ARBA" id="ARBA00023242"/>
    </source>
</evidence>
<feature type="signal peptide" evidence="7">
    <location>
        <begin position="1"/>
        <end position="22"/>
    </location>
</feature>
<name>A0AAD3XFR3_NEPGR</name>
<keyword evidence="3" id="KW-0158">Chromosome</keyword>
<dbReference type="InterPro" id="IPR044597">
    <property type="entry name" value="SMH1-6"/>
</dbReference>
<dbReference type="GO" id="GO:0005694">
    <property type="term" value="C:chromosome"/>
    <property type="evidence" value="ECO:0007669"/>
    <property type="project" value="UniProtKB-SubCell"/>
</dbReference>
<keyword evidence="4" id="KW-0238">DNA-binding</keyword>
<dbReference type="AlphaFoldDB" id="A0AAD3XFR3"/>
<organism evidence="8 9">
    <name type="scientific">Nepenthes gracilis</name>
    <name type="common">Slender pitcher plant</name>
    <dbReference type="NCBI Taxonomy" id="150966"/>
    <lineage>
        <taxon>Eukaryota</taxon>
        <taxon>Viridiplantae</taxon>
        <taxon>Streptophyta</taxon>
        <taxon>Embryophyta</taxon>
        <taxon>Tracheophyta</taxon>
        <taxon>Spermatophyta</taxon>
        <taxon>Magnoliopsida</taxon>
        <taxon>eudicotyledons</taxon>
        <taxon>Gunneridae</taxon>
        <taxon>Pentapetalae</taxon>
        <taxon>Caryophyllales</taxon>
        <taxon>Nepenthaceae</taxon>
        <taxon>Nepenthes</taxon>
    </lineage>
</organism>
<evidence type="ECO:0000256" key="3">
    <source>
        <dbReference type="ARBA" id="ARBA00022454"/>
    </source>
</evidence>
<keyword evidence="9" id="KW-1185">Reference proteome</keyword>
<evidence type="ECO:0000313" key="8">
    <source>
        <dbReference type="EMBL" id="GMH03088.1"/>
    </source>
</evidence>
<evidence type="ECO:0000256" key="7">
    <source>
        <dbReference type="SAM" id="SignalP"/>
    </source>
</evidence>
<comment type="subcellular location">
    <subcellularLocation>
        <location evidence="2">Chromosome</location>
    </subcellularLocation>
    <subcellularLocation>
        <location evidence="1">Nucleus</location>
    </subcellularLocation>
</comment>
<dbReference type="GO" id="GO:0005634">
    <property type="term" value="C:nucleus"/>
    <property type="evidence" value="ECO:0007669"/>
    <property type="project" value="UniProtKB-SubCell"/>
</dbReference>
<gene>
    <name evidence="8" type="ORF">Nepgr_004927</name>
</gene>
<comment type="caution">
    <text evidence="8">The sequence shown here is derived from an EMBL/GenBank/DDBJ whole genome shotgun (WGS) entry which is preliminary data.</text>
</comment>
<reference evidence="8" key="1">
    <citation type="submission" date="2023-05" db="EMBL/GenBank/DDBJ databases">
        <title>Nepenthes gracilis genome sequencing.</title>
        <authorList>
            <person name="Fukushima K."/>
        </authorList>
    </citation>
    <scope>NUCLEOTIDE SEQUENCE</scope>
    <source>
        <strain evidence="8">SING2019-196</strain>
    </source>
</reference>